<dbReference type="GO" id="GO:0015020">
    <property type="term" value="F:glucuronosyltransferase activity"/>
    <property type="evidence" value="ECO:0007669"/>
    <property type="project" value="InterPro"/>
</dbReference>
<evidence type="ECO:0000313" key="22">
    <source>
        <dbReference type="Proteomes" id="UP000291343"/>
    </source>
</evidence>
<keyword evidence="12" id="KW-0333">Golgi apparatus</keyword>
<evidence type="ECO:0000256" key="11">
    <source>
        <dbReference type="ARBA" id="ARBA00022989"/>
    </source>
</evidence>
<keyword evidence="22" id="KW-1185">Reference proteome</keyword>
<dbReference type="Pfam" id="PF13896">
    <property type="entry name" value="Glyco_transf_49"/>
    <property type="match status" value="1"/>
</dbReference>
<dbReference type="GO" id="GO:0046872">
    <property type="term" value="F:metal ion binding"/>
    <property type="evidence" value="ECO:0007669"/>
    <property type="project" value="UniProtKB-KW"/>
</dbReference>
<dbReference type="STRING" id="195883.A0A482X9A0"/>
<dbReference type="SMR" id="A0A482X9A0"/>
<keyword evidence="13" id="KW-0472">Membrane</keyword>
<evidence type="ECO:0000256" key="9">
    <source>
        <dbReference type="ARBA" id="ARBA00022723"/>
    </source>
</evidence>
<accession>A0A482X9A0</accession>
<evidence type="ECO:0000256" key="2">
    <source>
        <dbReference type="ARBA" id="ARBA00004323"/>
    </source>
</evidence>
<dbReference type="InterPro" id="IPR043189">
    <property type="entry name" value="B4GAT1"/>
</dbReference>
<comment type="subcellular location">
    <subcellularLocation>
        <location evidence="2">Golgi apparatus membrane</location>
        <topology evidence="2">Single-pass type II membrane protein</topology>
    </subcellularLocation>
</comment>
<evidence type="ECO:0000256" key="1">
    <source>
        <dbReference type="ARBA" id="ARBA00001936"/>
    </source>
</evidence>
<comment type="similarity">
    <text evidence="4">Belongs to the glycosyltransferase 49 family.</text>
</comment>
<keyword evidence="15" id="KW-0464">Manganese</keyword>
<dbReference type="GO" id="GO:0000139">
    <property type="term" value="C:Golgi membrane"/>
    <property type="evidence" value="ECO:0007669"/>
    <property type="project" value="UniProtKB-SubCell"/>
</dbReference>
<comment type="cofactor">
    <cofactor evidence="1">
        <name>Mn(2+)</name>
        <dbReference type="ChEBI" id="CHEBI:29035"/>
    </cofactor>
</comment>
<evidence type="ECO:0000256" key="13">
    <source>
        <dbReference type="ARBA" id="ARBA00023136"/>
    </source>
</evidence>
<evidence type="ECO:0000313" key="21">
    <source>
        <dbReference type="EMBL" id="RZF42384.1"/>
    </source>
</evidence>
<evidence type="ECO:0000256" key="15">
    <source>
        <dbReference type="ARBA" id="ARBA00023211"/>
    </source>
</evidence>
<dbReference type="InParanoid" id="A0A482X9A0"/>
<evidence type="ECO:0000256" key="5">
    <source>
        <dbReference type="ARBA" id="ARBA00017962"/>
    </source>
</evidence>
<evidence type="ECO:0000256" key="14">
    <source>
        <dbReference type="ARBA" id="ARBA00023180"/>
    </source>
</evidence>
<dbReference type="AlphaFoldDB" id="A0A482X9A0"/>
<keyword evidence="6" id="KW-0328">Glycosyltransferase</keyword>
<evidence type="ECO:0000256" key="19">
    <source>
        <dbReference type="ARBA" id="ARBA00033291"/>
    </source>
</evidence>
<gene>
    <name evidence="21" type="ORF">LSTR_LSTR004192</name>
</gene>
<dbReference type="Proteomes" id="UP000291343">
    <property type="component" value="Unassembled WGS sequence"/>
</dbReference>
<evidence type="ECO:0000256" key="16">
    <source>
        <dbReference type="ARBA" id="ARBA00030723"/>
    </source>
</evidence>
<dbReference type="UniPathway" id="UPA00378"/>
<keyword evidence="14" id="KW-0325">Glycoprotein</keyword>
<sequence length="433" mass="49343">MQHFVWGKLVLVLVAVVAVLQVVHLILLSRLESKHHAHHHVPAIVRDQVPEEMHANQVETVFGNLVRTLEQSRVLDSSGEYQVVSGIASAVKQPHPHRIRLIGTTPDISLVTQCSFEHLHHLVSLAQRWQGPISVAVFAEDHQISDALWRVAGLRSCFVAILHNVSFSLVSPLPAKSSPPISIPSARPLAHSCSMTPSHSPHPATTNYASTRNFPANLLRNVARRATPSDFVLVLDIDMLPSDNLRQDFFEFASERGLFRKSEREDKTVFVVPAFEVAASGEESPPRNKAQLLKLVETGDARPFYSQLCWKCQVHTDYEAWQKELPSVELAPLFEVLWKDPWEPFYIARNTVPFYDERFKQYGFNRISQVCELHIAGYKFSVLNNAFVVHLGFKTPTSFHVDKELDQERNRILFRQFKMELKSKYPESSRRCY</sequence>
<dbReference type="PANTHER" id="PTHR46420">
    <property type="entry name" value="BETA-1,4-GLUCURONYLTRANSFERASE 1"/>
    <property type="match status" value="1"/>
</dbReference>
<evidence type="ECO:0000256" key="17">
    <source>
        <dbReference type="ARBA" id="ARBA00032175"/>
    </source>
</evidence>
<evidence type="ECO:0000256" key="6">
    <source>
        <dbReference type="ARBA" id="ARBA00022676"/>
    </source>
</evidence>
<evidence type="ECO:0000256" key="7">
    <source>
        <dbReference type="ARBA" id="ARBA00022679"/>
    </source>
</evidence>
<comment type="caution">
    <text evidence="21">The sequence shown here is derived from an EMBL/GenBank/DDBJ whole genome shotgun (WGS) entry which is preliminary data.</text>
</comment>
<keyword evidence="11" id="KW-1133">Transmembrane helix</keyword>
<dbReference type="EMBL" id="QKKF02015211">
    <property type="protein sequence ID" value="RZF42384.1"/>
    <property type="molecule type" value="Genomic_DNA"/>
</dbReference>
<name>A0A482X9A0_LAOST</name>
<evidence type="ECO:0000256" key="4">
    <source>
        <dbReference type="ARBA" id="ARBA00008539"/>
    </source>
</evidence>
<organism evidence="21 22">
    <name type="scientific">Laodelphax striatellus</name>
    <name type="common">Small brown planthopper</name>
    <name type="synonym">Delphax striatella</name>
    <dbReference type="NCBI Taxonomy" id="195883"/>
    <lineage>
        <taxon>Eukaryota</taxon>
        <taxon>Metazoa</taxon>
        <taxon>Ecdysozoa</taxon>
        <taxon>Arthropoda</taxon>
        <taxon>Hexapoda</taxon>
        <taxon>Insecta</taxon>
        <taxon>Pterygota</taxon>
        <taxon>Neoptera</taxon>
        <taxon>Paraneoptera</taxon>
        <taxon>Hemiptera</taxon>
        <taxon>Auchenorrhyncha</taxon>
        <taxon>Fulgoroidea</taxon>
        <taxon>Delphacidae</taxon>
        <taxon>Criomorphinae</taxon>
        <taxon>Laodelphax</taxon>
    </lineage>
</organism>
<keyword evidence="7" id="KW-0808">Transferase</keyword>
<comment type="pathway">
    <text evidence="3">Protein modification; protein glycosylation.</text>
</comment>
<comment type="catalytic activity">
    <reaction evidence="20">
        <text>3-O-[beta-D-Xyl-(1-&gt;4)-Rib-ol-P-Rib-ol-P-3-beta-D-GalNAc-(1-&gt;3)-beta-D-GlcNAc-(1-&gt;4)-(O-6-P-alpha-D-Man)]-Thr-[protein] + UDP-alpha-D-glucuronate = 3-O-[beta-D-GlcA-(1-&gt;3)-beta-D-Xyl-(1-&gt;4)-Rib-ol-P-Rib-ol-P-3-beta-D-GalNAc-(1-&gt;3)-beta-D-GlcNAc-(1-&gt;4)-(O-6-P-alpha-D-Man)]-Thr-[protein] + UDP + H(+)</text>
        <dbReference type="Rhea" id="RHEA:46860"/>
        <dbReference type="Rhea" id="RHEA-COMP:15023"/>
        <dbReference type="Rhea" id="RHEA-COMP:17482"/>
        <dbReference type="ChEBI" id="CHEBI:15378"/>
        <dbReference type="ChEBI" id="CHEBI:58052"/>
        <dbReference type="ChEBI" id="CHEBI:58223"/>
        <dbReference type="ChEBI" id="CHEBI:142405"/>
        <dbReference type="ChEBI" id="CHEBI:177336"/>
    </reaction>
</comment>
<dbReference type="OrthoDB" id="9974378at2759"/>
<keyword evidence="9" id="KW-0479">Metal-binding</keyword>
<protein>
    <recommendedName>
        <fullName evidence="5">Beta-1,4-glucuronyltransferase 1</fullName>
    </recommendedName>
    <alternativeName>
        <fullName evidence="16">I-beta-1,3-N-acetylglucosaminyltransferase</fullName>
    </alternativeName>
    <alternativeName>
        <fullName evidence="19">N-acetyllactosaminide beta-1,3-N-acetylglucosaminyltransferase</fullName>
    </alternativeName>
    <alternativeName>
        <fullName evidence="17">Poly-N-acetyllactosamine extension enzyme</fullName>
    </alternativeName>
    <alternativeName>
        <fullName evidence="18">UDP-GlcNAc:betaGal beta-1,3-N-acetylglucosaminyltransferase 1</fullName>
    </alternativeName>
</protein>
<dbReference type="PANTHER" id="PTHR46420:SF1">
    <property type="entry name" value="BETA-1,4-GLUCURONYLTRANSFERASE 1"/>
    <property type="match status" value="1"/>
</dbReference>
<keyword evidence="10" id="KW-0735">Signal-anchor</keyword>
<reference evidence="21 22" key="1">
    <citation type="journal article" date="2017" name="Gigascience">
        <title>Genome sequence of the small brown planthopper, Laodelphax striatellus.</title>
        <authorList>
            <person name="Zhu J."/>
            <person name="Jiang F."/>
            <person name="Wang X."/>
            <person name="Yang P."/>
            <person name="Bao Y."/>
            <person name="Zhao W."/>
            <person name="Wang W."/>
            <person name="Lu H."/>
            <person name="Wang Q."/>
            <person name="Cui N."/>
            <person name="Li J."/>
            <person name="Chen X."/>
            <person name="Luo L."/>
            <person name="Yu J."/>
            <person name="Kang L."/>
            <person name="Cui F."/>
        </authorList>
    </citation>
    <scope>NUCLEOTIDE SEQUENCE [LARGE SCALE GENOMIC DNA]</scope>
    <source>
        <strain evidence="21">Lst14</strain>
    </source>
</reference>
<keyword evidence="8" id="KW-0812">Transmembrane</keyword>
<evidence type="ECO:0000256" key="8">
    <source>
        <dbReference type="ARBA" id="ARBA00022692"/>
    </source>
</evidence>
<evidence type="ECO:0000256" key="20">
    <source>
        <dbReference type="ARBA" id="ARBA00047852"/>
    </source>
</evidence>
<dbReference type="GO" id="GO:0035269">
    <property type="term" value="P:protein O-linked glycosylation via mannose"/>
    <property type="evidence" value="ECO:0007669"/>
    <property type="project" value="TreeGrafter"/>
</dbReference>
<evidence type="ECO:0000256" key="12">
    <source>
        <dbReference type="ARBA" id="ARBA00023034"/>
    </source>
</evidence>
<proteinExistence type="inferred from homology"/>
<evidence type="ECO:0000256" key="3">
    <source>
        <dbReference type="ARBA" id="ARBA00004922"/>
    </source>
</evidence>
<evidence type="ECO:0000256" key="10">
    <source>
        <dbReference type="ARBA" id="ARBA00022968"/>
    </source>
</evidence>
<evidence type="ECO:0000256" key="18">
    <source>
        <dbReference type="ARBA" id="ARBA00032181"/>
    </source>
</evidence>